<sequence length="144" mass="15432">MAEALFRTLHMLGLLGVAAGLVIAVLVTRPSLSRDDTDGLAKTYLLTLIALVLTTLAGLALWLWVGKPAAFFSNNPVFHAKMGLVVILTILLLVPALFFYRAGASTDEESVSIPVSVRIMQRAAIPLIVVLPVLAYLMARGIGY</sequence>
<keyword evidence="1" id="KW-0472">Membrane</keyword>
<accession>A0A0S2KFF9</accession>
<dbReference type="InterPro" id="IPR018706">
    <property type="entry name" value="DUF2214_membrane"/>
</dbReference>
<dbReference type="AlphaFoldDB" id="A0A0S2KFF9"/>
<proteinExistence type="predicted"/>
<protein>
    <submittedName>
        <fullName evidence="2">Membrane protein</fullName>
    </submittedName>
</protein>
<feature type="transmembrane region" description="Helical" evidence="1">
    <location>
        <begin position="12"/>
        <end position="32"/>
    </location>
</feature>
<dbReference type="EMBL" id="CP013189">
    <property type="protein sequence ID" value="ALO47053.1"/>
    <property type="molecule type" value="Genomic_DNA"/>
</dbReference>
<evidence type="ECO:0000313" key="2">
    <source>
        <dbReference type="EMBL" id="ALO47053.1"/>
    </source>
</evidence>
<reference evidence="2 3" key="1">
    <citation type="submission" date="2015-11" db="EMBL/GenBank/DDBJ databases">
        <authorList>
            <person name="Zhang Y."/>
            <person name="Guo Z."/>
        </authorList>
    </citation>
    <scope>NUCLEOTIDE SEQUENCE [LARGE SCALE GENOMIC DNA]</scope>
    <source>
        <strain evidence="2 3">KCTC 32221</strain>
    </source>
</reference>
<keyword evidence="1" id="KW-0812">Transmembrane</keyword>
<feature type="transmembrane region" description="Helical" evidence="1">
    <location>
        <begin position="119"/>
        <end position="139"/>
    </location>
</feature>
<feature type="transmembrane region" description="Helical" evidence="1">
    <location>
        <begin position="44"/>
        <end position="65"/>
    </location>
</feature>
<dbReference type="STRING" id="1249552.PS2015_2419"/>
<name>A0A0S2KFF9_9GAMM</name>
<dbReference type="OrthoDB" id="826511at2"/>
<dbReference type="KEGG" id="pspi:PS2015_2419"/>
<gene>
    <name evidence="2" type="ORF">PS2015_2419</name>
</gene>
<feature type="transmembrane region" description="Helical" evidence="1">
    <location>
        <begin position="77"/>
        <end position="99"/>
    </location>
</feature>
<organism evidence="2 3">
    <name type="scientific">Pseudohongiella spirulinae</name>
    <dbReference type="NCBI Taxonomy" id="1249552"/>
    <lineage>
        <taxon>Bacteria</taxon>
        <taxon>Pseudomonadati</taxon>
        <taxon>Pseudomonadota</taxon>
        <taxon>Gammaproteobacteria</taxon>
        <taxon>Pseudomonadales</taxon>
        <taxon>Pseudohongiellaceae</taxon>
        <taxon>Pseudohongiella</taxon>
    </lineage>
</organism>
<keyword evidence="1" id="KW-1133">Transmembrane helix</keyword>
<dbReference type="RefSeq" id="WP_058022483.1">
    <property type="nucleotide sequence ID" value="NZ_CP013189.1"/>
</dbReference>
<keyword evidence="3" id="KW-1185">Reference proteome</keyword>
<evidence type="ECO:0000313" key="3">
    <source>
        <dbReference type="Proteomes" id="UP000065641"/>
    </source>
</evidence>
<dbReference type="Proteomes" id="UP000065641">
    <property type="component" value="Chromosome"/>
</dbReference>
<evidence type="ECO:0000256" key="1">
    <source>
        <dbReference type="SAM" id="Phobius"/>
    </source>
</evidence>
<dbReference type="Pfam" id="PF09980">
    <property type="entry name" value="DUF2214"/>
    <property type="match status" value="1"/>
</dbReference>